<evidence type="ECO:0000313" key="8">
    <source>
        <dbReference type="Proteomes" id="UP000199690"/>
    </source>
</evidence>
<proteinExistence type="inferred from homology"/>
<evidence type="ECO:0000256" key="3">
    <source>
        <dbReference type="ARBA" id="ARBA00023125"/>
    </source>
</evidence>
<dbReference type="Pfam" id="PF03466">
    <property type="entry name" value="LysR_substrate"/>
    <property type="match status" value="1"/>
</dbReference>
<keyword evidence="8" id="KW-1185">Reference proteome</keyword>
<sequence length="309" mass="33969">MTRSFTLVQLRYFCAVAEQENMTAAAAALNVTQSTLSSAVAQLEQVMGTPLFTRLPRRGLRLTRAGRRLRESALLLLEDADQLPGAVREEGPVLAGDLTVGVFGPLAPFRASVILEEFEREHPGVTLSFLEGDQEFLRRALRDGKCELALMYDLGLGGELPRRVLRRVPPHVIVSPEHPLAAVPGQPVSLRELAAEPLILLDLPHSREYYLSLFKLLGVAPRIRHRASGYETVRAFVARGHGYSVLNQRLPHDLTYAGSPVVPLPVAEELPPIEVLLVRPGGTRPTLKSKAFEEICLRVYGVTPVVSID</sequence>
<dbReference type="EMBL" id="FNVB01000003">
    <property type="protein sequence ID" value="SEG42289.1"/>
    <property type="molecule type" value="Genomic_DNA"/>
</dbReference>
<dbReference type="PANTHER" id="PTHR30346:SF0">
    <property type="entry name" value="HCA OPERON TRANSCRIPTIONAL ACTIVATOR HCAR"/>
    <property type="match status" value="1"/>
</dbReference>
<keyword evidence="3 6" id="KW-0238">DNA-binding</keyword>
<dbReference type="Proteomes" id="UP000199690">
    <property type="component" value="Unassembled WGS sequence"/>
</dbReference>
<keyword evidence="2" id="KW-0805">Transcription regulation</keyword>
<evidence type="ECO:0000256" key="2">
    <source>
        <dbReference type="ARBA" id="ARBA00023015"/>
    </source>
</evidence>
<dbReference type="Gene3D" id="3.40.190.10">
    <property type="entry name" value="Periplasmic binding protein-like II"/>
    <property type="match status" value="2"/>
</dbReference>
<dbReference type="GO" id="GO:0003677">
    <property type="term" value="F:DNA binding"/>
    <property type="evidence" value="ECO:0007669"/>
    <property type="project" value="UniProtKB-KW"/>
</dbReference>
<protein>
    <submittedName>
        <fullName evidence="6">DNA-binding transcriptional regulator, LysR family</fullName>
    </submittedName>
</protein>
<evidence type="ECO:0000256" key="1">
    <source>
        <dbReference type="ARBA" id="ARBA00009437"/>
    </source>
</evidence>
<dbReference type="InterPro" id="IPR036388">
    <property type="entry name" value="WH-like_DNA-bd_sf"/>
</dbReference>
<dbReference type="RefSeq" id="WP_093355655.1">
    <property type="nucleotide sequence ID" value="NZ_FNVB01000003.1"/>
</dbReference>
<reference evidence="8 9" key="2">
    <citation type="submission" date="2016-10" db="EMBL/GenBank/DDBJ databases">
        <authorList>
            <person name="Varghese N."/>
            <person name="Submissions S."/>
        </authorList>
    </citation>
    <scope>NUCLEOTIDE SEQUENCE [LARGE SCALE GENOMIC DNA]</scope>
    <source>
        <strain evidence="9">ATCC 20501</strain>
        <strain evidence="7 8">CGMCC 4.3529</strain>
    </source>
</reference>
<dbReference type="InterPro" id="IPR000847">
    <property type="entry name" value="LysR_HTH_N"/>
</dbReference>
<evidence type="ECO:0000259" key="5">
    <source>
        <dbReference type="PROSITE" id="PS50931"/>
    </source>
</evidence>
<dbReference type="GO" id="GO:0003700">
    <property type="term" value="F:DNA-binding transcription factor activity"/>
    <property type="evidence" value="ECO:0007669"/>
    <property type="project" value="InterPro"/>
</dbReference>
<evidence type="ECO:0000313" key="6">
    <source>
        <dbReference type="EMBL" id="SEG42289.1"/>
    </source>
</evidence>
<evidence type="ECO:0000313" key="9">
    <source>
        <dbReference type="Proteomes" id="UP000236729"/>
    </source>
</evidence>
<gene>
    <name evidence="6" type="ORF">SAMN02982929_02094</name>
    <name evidence="7" type="ORF">SAMN05216506_109155</name>
</gene>
<dbReference type="GO" id="GO:0032993">
    <property type="term" value="C:protein-DNA complex"/>
    <property type="evidence" value="ECO:0007669"/>
    <property type="project" value="TreeGrafter"/>
</dbReference>
<evidence type="ECO:0000313" key="7">
    <source>
        <dbReference type="EMBL" id="SFE17669.1"/>
    </source>
</evidence>
<dbReference type="PANTHER" id="PTHR30346">
    <property type="entry name" value="TRANSCRIPTIONAL DUAL REGULATOR HCAR-RELATED"/>
    <property type="match status" value="1"/>
</dbReference>
<dbReference type="SUPFAM" id="SSF53850">
    <property type="entry name" value="Periplasmic binding protein-like II"/>
    <property type="match status" value="1"/>
</dbReference>
<comment type="similarity">
    <text evidence="1">Belongs to the LysR transcriptional regulatory family.</text>
</comment>
<name>A0A1H6A0P3_9PSEU</name>
<dbReference type="SUPFAM" id="SSF46785">
    <property type="entry name" value="Winged helix' DNA-binding domain"/>
    <property type="match status" value="1"/>
</dbReference>
<evidence type="ECO:0000256" key="4">
    <source>
        <dbReference type="ARBA" id="ARBA00023163"/>
    </source>
</evidence>
<dbReference type="EMBL" id="FOME01000009">
    <property type="protein sequence ID" value="SFE17669.1"/>
    <property type="molecule type" value="Genomic_DNA"/>
</dbReference>
<organism evidence="6 9">
    <name type="scientific">Saccharopolyspora kobensis</name>
    <dbReference type="NCBI Taxonomy" id="146035"/>
    <lineage>
        <taxon>Bacteria</taxon>
        <taxon>Bacillati</taxon>
        <taxon>Actinomycetota</taxon>
        <taxon>Actinomycetes</taxon>
        <taxon>Pseudonocardiales</taxon>
        <taxon>Pseudonocardiaceae</taxon>
        <taxon>Saccharopolyspora</taxon>
    </lineage>
</organism>
<reference evidence="6" key="1">
    <citation type="submission" date="2016-10" db="EMBL/GenBank/DDBJ databases">
        <authorList>
            <person name="de Groot N.N."/>
        </authorList>
    </citation>
    <scope>NUCLEOTIDE SEQUENCE [LARGE SCALE GENOMIC DNA]</scope>
    <source>
        <strain evidence="6">ATCC 20501</strain>
    </source>
</reference>
<dbReference type="Proteomes" id="UP000236729">
    <property type="component" value="Unassembled WGS sequence"/>
</dbReference>
<accession>A0A1I1YE37</accession>
<dbReference type="FunFam" id="1.10.10.10:FF:000001">
    <property type="entry name" value="LysR family transcriptional regulator"/>
    <property type="match status" value="1"/>
</dbReference>
<dbReference type="PRINTS" id="PR00039">
    <property type="entry name" value="HTHLYSR"/>
</dbReference>
<dbReference type="InterPro" id="IPR005119">
    <property type="entry name" value="LysR_subst-bd"/>
</dbReference>
<dbReference type="PROSITE" id="PS50931">
    <property type="entry name" value="HTH_LYSR"/>
    <property type="match status" value="1"/>
</dbReference>
<dbReference type="Pfam" id="PF00126">
    <property type="entry name" value="HTH_1"/>
    <property type="match status" value="1"/>
</dbReference>
<dbReference type="AlphaFoldDB" id="A0A1H6A0P3"/>
<dbReference type="SMR" id="A0A1H6A0P3"/>
<accession>A0A1H6A0P3</accession>
<dbReference type="InterPro" id="IPR036390">
    <property type="entry name" value="WH_DNA-bd_sf"/>
</dbReference>
<keyword evidence="4" id="KW-0804">Transcription</keyword>
<feature type="domain" description="HTH lysR-type" evidence="5">
    <location>
        <begin position="5"/>
        <end position="63"/>
    </location>
</feature>
<dbReference type="Gene3D" id="1.10.10.10">
    <property type="entry name" value="Winged helix-like DNA-binding domain superfamily/Winged helix DNA-binding domain"/>
    <property type="match status" value="1"/>
</dbReference>